<dbReference type="AlphaFoldDB" id="A0A6B0TWU5"/>
<comment type="catalytic activity">
    <reaction evidence="1">
        <text>Hydrolysis of terminal non-reducing N-acetyl-D-hexosamine residues in N-acetyl-beta-D-hexosaminides.</text>
        <dbReference type="EC" id="3.2.1.52"/>
    </reaction>
</comment>
<dbReference type="InterPro" id="IPR017853">
    <property type="entry name" value="GH"/>
</dbReference>
<comment type="similarity">
    <text evidence="2">Belongs to the glycosyl hydrolase 3 family.</text>
</comment>
<dbReference type="NCBIfam" id="NF003740">
    <property type="entry name" value="PRK05337.1"/>
    <property type="match status" value="1"/>
</dbReference>
<evidence type="ECO:0000256" key="4">
    <source>
        <dbReference type="ARBA" id="ARBA00022801"/>
    </source>
</evidence>
<evidence type="ECO:0000256" key="2">
    <source>
        <dbReference type="ARBA" id="ARBA00005336"/>
    </source>
</evidence>
<reference evidence="7 8" key="1">
    <citation type="submission" date="2019-12" db="EMBL/GenBank/DDBJ databases">
        <title>Strain KN286 was isolated from seawater, which was collected from Caroline Seamount in the tropical western Pacific.</title>
        <authorList>
            <person name="Wang Q."/>
        </authorList>
    </citation>
    <scope>NUCLEOTIDE SEQUENCE [LARGE SCALE GENOMIC DNA]</scope>
    <source>
        <strain evidence="7 8">KN286</strain>
    </source>
</reference>
<sequence>MAPRAAIFGTSGPDLTPDEAAFFRDADPWGFILFARNIDTPARLTRLTADLRDSVGRDAPVLIDQEGGRVARMRAPHWTEVPPALDMADMFAAEPQKQADVMRARGRLIAAELRAVGIDVNCAPLADVARPETHAVLRNRCYGHDADTVARLGRALAEGQAEGGVASVLKHMPGQGRADLDSHADLPRIETDRATLMAEDFAPFRALADLPMGMVAHCVYSAIDPAAPASQSALVTDLIRADLGFSGLLMTDDIGMGALSGTAGARSRRALAAGLDMALHCNGEMPEMVDVADNVPRLAGVALARADAALAARPATGADPAEARACLDELTGESHHA</sequence>
<proteinExistence type="inferred from homology"/>
<dbReference type="Proteomes" id="UP000436016">
    <property type="component" value="Unassembled WGS sequence"/>
</dbReference>
<evidence type="ECO:0000259" key="6">
    <source>
        <dbReference type="Pfam" id="PF00933"/>
    </source>
</evidence>
<evidence type="ECO:0000256" key="3">
    <source>
        <dbReference type="ARBA" id="ARBA00012663"/>
    </source>
</evidence>
<dbReference type="PROSITE" id="PS00775">
    <property type="entry name" value="GLYCOSYL_HYDROL_F3"/>
    <property type="match status" value="1"/>
</dbReference>
<dbReference type="PANTHER" id="PTHR30480">
    <property type="entry name" value="BETA-HEXOSAMINIDASE-RELATED"/>
    <property type="match status" value="1"/>
</dbReference>
<dbReference type="Pfam" id="PF00933">
    <property type="entry name" value="Glyco_hydro_3"/>
    <property type="match status" value="1"/>
</dbReference>
<organism evidence="7 8">
    <name type="scientific">Oceanomicrobium pacificus</name>
    <dbReference type="NCBI Taxonomy" id="2692916"/>
    <lineage>
        <taxon>Bacteria</taxon>
        <taxon>Pseudomonadati</taxon>
        <taxon>Pseudomonadota</taxon>
        <taxon>Alphaproteobacteria</taxon>
        <taxon>Rhodobacterales</taxon>
        <taxon>Paracoccaceae</taxon>
        <taxon>Oceanomicrobium</taxon>
    </lineage>
</organism>
<dbReference type="Gene3D" id="3.20.20.300">
    <property type="entry name" value="Glycoside hydrolase, family 3, N-terminal domain"/>
    <property type="match status" value="1"/>
</dbReference>
<keyword evidence="5 7" id="KW-0326">Glycosidase</keyword>
<keyword evidence="4 7" id="KW-0378">Hydrolase</keyword>
<evidence type="ECO:0000256" key="5">
    <source>
        <dbReference type="ARBA" id="ARBA00023295"/>
    </source>
</evidence>
<name>A0A6B0TWU5_9RHOB</name>
<keyword evidence="8" id="KW-1185">Reference proteome</keyword>
<feature type="domain" description="Glycoside hydrolase family 3 N-terminal" evidence="6">
    <location>
        <begin position="30"/>
        <end position="295"/>
    </location>
</feature>
<dbReference type="RefSeq" id="WP_160854022.1">
    <property type="nucleotide sequence ID" value="NZ_WUWG01000003.1"/>
</dbReference>
<dbReference type="EC" id="3.2.1.52" evidence="3"/>
<evidence type="ECO:0000313" key="7">
    <source>
        <dbReference type="EMBL" id="MXU65493.1"/>
    </source>
</evidence>
<accession>A0A6B0TWU5</accession>
<dbReference type="InterPro" id="IPR050226">
    <property type="entry name" value="NagZ_Beta-hexosaminidase"/>
</dbReference>
<dbReference type="PANTHER" id="PTHR30480:SF13">
    <property type="entry name" value="BETA-HEXOSAMINIDASE"/>
    <property type="match status" value="1"/>
</dbReference>
<protein>
    <recommendedName>
        <fullName evidence="3">beta-N-acetylhexosaminidase</fullName>
        <ecNumber evidence="3">3.2.1.52</ecNumber>
    </recommendedName>
</protein>
<dbReference type="GO" id="GO:0004563">
    <property type="term" value="F:beta-N-acetylhexosaminidase activity"/>
    <property type="evidence" value="ECO:0007669"/>
    <property type="project" value="UniProtKB-EC"/>
</dbReference>
<gene>
    <name evidence="7" type="primary">nagZ</name>
    <name evidence="7" type="ORF">GSH16_08530</name>
</gene>
<dbReference type="InterPro" id="IPR036962">
    <property type="entry name" value="Glyco_hydro_3_N_sf"/>
</dbReference>
<dbReference type="SUPFAM" id="SSF51445">
    <property type="entry name" value="(Trans)glycosidases"/>
    <property type="match status" value="1"/>
</dbReference>
<evidence type="ECO:0000256" key="1">
    <source>
        <dbReference type="ARBA" id="ARBA00001231"/>
    </source>
</evidence>
<dbReference type="GO" id="GO:0005975">
    <property type="term" value="P:carbohydrate metabolic process"/>
    <property type="evidence" value="ECO:0007669"/>
    <property type="project" value="InterPro"/>
</dbReference>
<dbReference type="InterPro" id="IPR001764">
    <property type="entry name" value="Glyco_hydro_3_N"/>
</dbReference>
<comment type="caution">
    <text evidence="7">The sequence shown here is derived from an EMBL/GenBank/DDBJ whole genome shotgun (WGS) entry which is preliminary data.</text>
</comment>
<dbReference type="InterPro" id="IPR019800">
    <property type="entry name" value="Glyco_hydro_3_AS"/>
</dbReference>
<dbReference type="GO" id="GO:0009254">
    <property type="term" value="P:peptidoglycan turnover"/>
    <property type="evidence" value="ECO:0007669"/>
    <property type="project" value="TreeGrafter"/>
</dbReference>
<dbReference type="EMBL" id="WUWG01000003">
    <property type="protein sequence ID" value="MXU65493.1"/>
    <property type="molecule type" value="Genomic_DNA"/>
</dbReference>
<evidence type="ECO:0000313" key="8">
    <source>
        <dbReference type="Proteomes" id="UP000436016"/>
    </source>
</evidence>